<dbReference type="EMBL" id="MHMW01000021">
    <property type="protein sequence ID" value="OGZ33932.1"/>
    <property type="molecule type" value="Genomic_DNA"/>
</dbReference>
<gene>
    <name evidence="2" type="ORF">A2Y98_00455</name>
</gene>
<dbReference type="InterPro" id="IPR002109">
    <property type="entry name" value="Glutaredoxin"/>
</dbReference>
<dbReference type="InterPro" id="IPR011911">
    <property type="entry name" value="GlrX_YruB"/>
</dbReference>
<dbReference type="PROSITE" id="PS50404">
    <property type="entry name" value="GST_NTER"/>
    <property type="match status" value="1"/>
</dbReference>
<dbReference type="SUPFAM" id="SSF52833">
    <property type="entry name" value="Thioredoxin-like"/>
    <property type="match status" value="1"/>
</dbReference>
<comment type="caution">
    <text evidence="2">The sequence shown here is derived from an EMBL/GenBank/DDBJ whole genome shotgun (WGS) entry which is preliminary data.</text>
</comment>
<organism evidence="2 3">
    <name type="scientific">Candidatus Portnoybacteria bacterium RBG_19FT_COMBO_36_7</name>
    <dbReference type="NCBI Taxonomy" id="1801992"/>
    <lineage>
        <taxon>Bacteria</taxon>
        <taxon>Candidatus Portnoyibacteriota</taxon>
    </lineage>
</organism>
<accession>A0A1G2F838</accession>
<dbReference type="GO" id="GO:0009055">
    <property type="term" value="F:electron transfer activity"/>
    <property type="evidence" value="ECO:0007669"/>
    <property type="project" value="TreeGrafter"/>
</dbReference>
<evidence type="ECO:0000259" key="1">
    <source>
        <dbReference type="PROSITE" id="PS50404"/>
    </source>
</evidence>
<dbReference type="InterPro" id="IPR004045">
    <property type="entry name" value="Glutathione_S-Trfase_N"/>
</dbReference>
<dbReference type="InterPro" id="IPR036249">
    <property type="entry name" value="Thioredoxin-like_sf"/>
</dbReference>
<proteinExistence type="predicted"/>
<reference evidence="2 3" key="1">
    <citation type="journal article" date="2016" name="Nat. Commun.">
        <title>Thousands of microbial genomes shed light on interconnected biogeochemical processes in an aquifer system.</title>
        <authorList>
            <person name="Anantharaman K."/>
            <person name="Brown C.T."/>
            <person name="Hug L.A."/>
            <person name="Sharon I."/>
            <person name="Castelle C.J."/>
            <person name="Probst A.J."/>
            <person name="Thomas B.C."/>
            <person name="Singh A."/>
            <person name="Wilkins M.J."/>
            <person name="Karaoz U."/>
            <person name="Brodie E.L."/>
            <person name="Williams K.H."/>
            <person name="Hubbard S.S."/>
            <person name="Banfield J.F."/>
        </authorList>
    </citation>
    <scope>NUCLEOTIDE SEQUENCE [LARGE SCALE GENOMIC DNA]</scope>
</reference>
<dbReference type="CDD" id="cd02976">
    <property type="entry name" value="NrdH"/>
    <property type="match status" value="1"/>
</dbReference>
<dbReference type="PANTHER" id="PTHR34386">
    <property type="entry name" value="GLUTAREDOXIN"/>
    <property type="match status" value="1"/>
</dbReference>
<dbReference type="STRING" id="1801992.A2Y98_00455"/>
<dbReference type="AlphaFoldDB" id="A0A1G2F838"/>
<name>A0A1G2F838_9BACT</name>
<dbReference type="NCBIfam" id="TIGR02196">
    <property type="entry name" value="GlrX_YruB"/>
    <property type="match status" value="1"/>
</dbReference>
<dbReference type="PANTHER" id="PTHR34386:SF1">
    <property type="entry name" value="GLUTAREDOXIN-LIKE PROTEIN NRDH"/>
    <property type="match status" value="1"/>
</dbReference>
<evidence type="ECO:0000313" key="2">
    <source>
        <dbReference type="EMBL" id="OGZ33932.1"/>
    </source>
</evidence>
<dbReference type="Pfam" id="PF00462">
    <property type="entry name" value="Glutaredoxin"/>
    <property type="match status" value="1"/>
</dbReference>
<feature type="domain" description="GST N-terminal" evidence="1">
    <location>
        <begin position="1"/>
        <end position="77"/>
    </location>
</feature>
<dbReference type="InterPro" id="IPR051548">
    <property type="entry name" value="Grx-like_ET"/>
</dbReference>
<dbReference type="Gene3D" id="3.40.30.10">
    <property type="entry name" value="Glutaredoxin"/>
    <property type="match status" value="1"/>
</dbReference>
<dbReference type="Proteomes" id="UP000179099">
    <property type="component" value="Unassembled WGS sequence"/>
</dbReference>
<evidence type="ECO:0000313" key="3">
    <source>
        <dbReference type="Proteomes" id="UP000179099"/>
    </source>
</evidence>
<dbReference type="PROSITE" id="PS51354">
    <property type="entry name" value="GLUTAREDOXIN_2"/>
    <property type="match status" value="1"/>
</dbReference>
<sequence length="77" mass="8573">MIKIYSTPTCPYCHTLKAFLKEKGIEFNDIDVSSDSKAAEEMIEKSGQMGVPVSDIDGEIVIGFDKEKICQLLKLEC</sequence>
<dbReference type="GO" id="GO:0045454">
    <property type="term" value="P:cell redox homeostasis"/>
    <property type="evidence" value="ECO:0007669"/>
    <property type="project" value="TreeGrafter"/>
</dbReference>
<protein>
    <submittedName>
        <fullName evidence="2">NrdH-redoxin</fullName>
    </submittedName>
</protein>